<feature type="transmembrane region" description="Helical" evidence="7">
    <location>
        <begin position="640"/>
        <end position="662"/>
    </location>
</feature>
<gene>
    <name evidence="9" type="ORF">GCM10009560_61830</name>
</gene>
<keyword evidence="10" id="KW-1185">Reference proteome</keyword>
<feature type="transmembrane region" description="Helical" evidence="7">
    <location>
        <begin position="236"/>
        <end position="262"/>
    </location>
</feature>
<evidence type="ECO:0000256" key="1">
    <source>
        <dbReference type="ARBA" id="ARBA00004651"/>
    </source>
</evidence>
<feature type="transmembrane region" description="Helical" evidence="7">
    <location>
        <begin position="674"/>
        <end position="692"/>
    </location>
</feature>
<organism evidence="9 10">
    <name type="scientific">Nonomuraea longicatena</name>
    <dbReference type="NCBI Taxonomy" id="83682"/>
    <lineage>
        <taxon>Bacteria</taxon>
        <taxon>Bacillati</taxon>
        <taxon>Actinomycetota</taxon>
        <taxon>Actinomycetes</taxon>
        <taxon>Streptosporangiales</taxon>
        <taxon>Streptosporangiaceae</taxon>
        <taxon>Nonomuraea</taxon>
    </lineage>
</organism>
<dbReference type="RefSeq" id="WP_343953673.1">
    <property type="nucleotide sequence ID" value="NZ_BAAAHQ010000040.1"/>
</dbReference>
<evidence type="ECO:0000259" key="8">
    <source>
        <dbReference type="Pfam" id="PF00122"/>
    </source>
</evidence>
<dbReference type="PROSITE" id="PS00154">
    <property type="entry name" value="ATPASE_E1_E2"/>
    <property type="match status" value="1"/>
</dbReference>
<reference evidence="9 10" key="1">
    <citation type="journal article" date="2019" name="Int. J. Syst. Evol. Microbiol.">
        <title>The Global Catalogue of Microorganisms (GCM) 10K type strain sequencing project: providing services to taxonomists for standard genome sequencing and annotation.</title>
        <authorList>
            <consortium name="The Broad Institute Genomics Platform"/>
            <consortium name="The Broad Institute Genome Sequencing Center for Infectious Disease"/>
            <person name="Wu L."/>
            <person name="Ma J."/>
        </authorList>
    </citation>
    <scope>NUCLEOTIDE SEQUENCE [LARGE SCALE GENOMIC DNA]</scope>
    <source>
        <strain evidence="9 10">JCM 11136</strain>
    </source>
</reference>
<dbReference type="SFLD" id="SFLDF00027">
    <property type="entry name" value="p-type_atpase"/>
    <property type="match status" value="1"/>
</dbReference>
<evidence type="ECO:0000313" key="9">
    <source>
        <dbReference type="EMBL" id="GAA0946262.1"/>
    </source>
</evidence>
<evidence type="ECO:0000256" key="4">
    <source>
        <dbReference type="ARBA" id="ARBA00022989"/>
    </source>
</evidence>
<keyword evidence="2 7" id="KW-0812">Transmembrane</keyword>
<dbReference type="InterPro" id="IPR008250">
    <property type="entry name" value="ATPase_P-typ_transduc_dom_A_sf"/>
</dbReference>
<feature type="transmembrane region" description="Helical" evidence="7">
    <location>
        <begin position="29"/>
        <end position="51"/>
    </location>
</feature>
<proteinExistence type="predicted"/>
<dbReference type="EMBL" id="BAAAHQ010000040">
    <property type="protein sequence ID" value="GAA0946262.1"/>
    <property type="molecule type" value="Genomic_DNA"/>
</dbReference>
<feature type="transmembrane region" description="Helical" evidence="7">
    <location>
        <begin position="735"/>
        <end position="755"/>
    </location>
</feature>
<feature type="transmembrane region" description="Helical" evidence="7">
    <location>
        <begin position="701"/>
        <end position="723"/>
    </location>
</feature>
<dbReference type="PANTHER" id="PTHR42861">
    <property type="entry name" value="CALCIUM-TRANSPORTING ATPASE"/>
    <property type="match status" value="1"/>
</dbReference>
<evidence type="ECO:0000256" key="5">
    <source>
        <dbReference type="ARBA" id="ARBA00023136"/>
    </source>
</evidence>
<feature type="transmembrane region" description="Helical" evidence="7">
    <location>
        <begin position="609"/>
        <end position="628"/>
    </location>
</feature>
<dbReference type="InterPro" id="IPR023298">
    <property type="entry name" value="ATPase_P-typ_TM_dom_sf"/>
</dbReference>
<dbReference type="SFLD" id="SFLDG00002">
    <property type="entry name" value="C1.7:_P-type_atpase_like"/>
    <property type="match status" value="1"/>
</dbReference>
<dbReference type="SUPFAM" id="SSF56784">
    <property type="entry name" value="HAD-like"/>
    <property type="match status" value="1"/>
</dbReference>
<comment type="subcellular location">
    <subcellularLocation>
        <location evidence="1">Cell membrane</location>
        <topology evidence="1">Multi-pass membrane protein</topology>
    </subcellularLocation>
</comment>
<evidence type="ECO:0000256" key="3">
    <source>
        <dbReference type="ARBA" id="ARBA00022967"/>
    </source>
</evidence>
<feature type="transmembrane region" description="Helical" evidence="7">
    <location>
        <begin position="57"/>
        <end position="75"/>
    </location>
</feature>
<evidence type="ECO:0000256" key="2">
    <source>
        <dbReference type="ARBA" id="ARBA00022692"/>
    </source>
</evidence>
<dbReference type="SFLD" id="SFLDS00003">
    <property type="entry name" value="Haloacid_Dehalogenase"/>
    <property type="match status" value="1"/>
</dbReference>
<dbReference type="Pfam" id="PF00122">
    <property type="entry name" value="E1-E2_ATPase"/>
    <property type="match status" value="1"/>
</dbReference>
<dbReference type="Pfam" id="PF00702">
    <property type="entry name" value="Hydrolase"/>
    <property type="match status" value="1"/>
</dbReference>
<dbReference type="InterPro" id="IPR044492">
    <property type="entry name" value="P_typ_ATPase_HD_dom"/>
</dbReference>
<dbReference type="SUPFAM" id="SSF81665">
    <property type="entry name" value="Calcium ATPase, transmembrane domain M"/>
    <property type="match status" value="1"/>
</dbReference>
<dbReference type="NCBIfam" id="TIGR01494">
    <property type="entry name" value="ATPase_P-type"/>
    <property type="match status" value="2"/>
</dbReference>
<dbReference type="PRINTS" id="PR00119">
    <property type="entry name" value="CATATPASE"/>
</dbReference>
<keyword evidence="3" id="KW-1278">Translocase</keyword>
<dbReference type="Gene3D" id="2.70.150.10">
    <property type="entry name" value="Calcium-transporting ATPase, cytoplasmic transduction domain A"/>
    <property type="match status" value="1"/>
</dbReference>
<feature type="transmembrane region" description="Helical" evidence="7">
    <location>
        <begin position="204"/>
        <end position="224"/>
    </location>
</feature>
<dbReference type="InterPro" id="IPR001757">
    <property type="entry name" value="P_typ_ATPase"/>
</dbReference>
<dbReference type="Proteomes" id="UP001501578">
    <property type="component" value="Unassembled WGS sequence"/>
</dbReference>
<dbReference type="Gene3D" id="3.40.50.1000">
    <property type="entry name" value="HAD superfamily/HAD-like"/>
    <property type="match status" value="1"/>
</dbReference>
<dbReference type="InterPro" id="IPR018303">
    <property type="entry name" value="ATPase_P-typ_P_site"/>
</dbReference>
<dbReference type="InterPro" id="IPR023214">
    <property type="entry name" value="HAD_sf"/>
</dbReference>
<sequence>MEGLTSAQVAAAPRNLAPRRTSRSLWAIVRANVFTLFNLVIAVLWALIMIFGEWQNGLFGLVIVFNALIGIVQELRAKTTLDKLAVVNEAPVRVRRDGADQEIPPREVVLGDLILLGPGDRLLVDGEVVASESLEIDESLLTGEADPVHKQPGDKVLSGSFVVAGSGAFTATAVGADAYAARLTEEASKFGLARSELRDGITRFIRYITLLVIPVGALLTWSQIRTQNDFGTAITGAVAGIVTMIPEGLVLMTSIAFAVGVVRLGRRKVLVQELPAIEGLARVDVLCLDKTGTLTAGGMDLDEVIPLRDGEPVGDALAALAGSDSRPNPTAQAIKARHPHPPDDWTATDTVPFSSARKWSGAAFGDHGTWVLGAPDVLLPPEADGYARSAALATTGARVLALCRADGFDDPRPDPVALVTLKQRLRPDAKETLAYFARQNVTVKVISGDNPTAVSAIALSLGIPGGDRAIDARTLPEDPAELGEILDGHTVFGRVTPAQKRAFVGALQARGHTVAMTGDGVNDVLALKDADLGIAMGAGSPATKAVAQVVLLDNRFATMPTVVAEGRRVLANIERVSNLFLTKTFYAIVLSLLVGVLGLTFPFEPRHSTLVNALTIGIPAFFLALAPTDERSRPGFVPRVLRFAVPAGVICAAAVFLSFWAARTGSSTLVQDRTTAVITLFLTTWWVLVLVARPLLWWKTVLVATMLGLFTLTFALPLTRWFFALEPGDPGNDLVALGVSVAAAALISLAVKVTGTLRT</sequence>
<evidence type="ECO:0000256" key="6">
    <source>
        <dbReference type="SAM" id="MobiDB-lite"/>
    </source>
</evidence>
<dbReference type="InterPro" id="IPR023299">
    <property type="entry name" value="ATPase_P-typ_cyto_dom_N"/>
</dbReference>
<keyword evidence="4 7" id="KW-1133">Transmembrane helix</keyword>
<comment type="caution">
    <text evidence="9">The sequence shown here is derived from an EMBL/GenBank/DDBJ whole genome shotgun (WGS) entry which is preliminary data.</text>
</comment>
<dbReference type="InterPro" id="IPR036412">
    <property type="entry name" value="HAD-like_sf"/>
</dbReference>
<feature type="domain" description="P-type ATPase A" evidence="8">
    <location>
        <begin position="89"/>
        <end position="186"/>
    </location>
</feature>
<feature type="region of interest" description="Disordered" evidence="6">
    <location>
        <begin position="322"/>
        <end position="348"/>
    </location>
</feature>
<feature type="transmembrane region" description="Helical" evidence="7">
    <location>
        <begin position="585"/>
        <end position="603"/>
    </location>
</feature>
<name>A0ABN1QR53_9ACTN</name>
<keyword evidence="5 7" id="KW-0472">Membrane</keyword>
<evidence type="ECO:0000313" key="10">
    <source>
        <dbReference type="Proteomes" id="UP001501578"/>
    </source>
</evidence>
<accession>A0ABN1QR53</accession>
<evidence type="ECO:0000256" key="7">
    <source>
        <dbReference type="SAM" id="Phobius"/>
    </source>
</evidence>
<dbReference type="Gene3D" id="3.40.1110.10">
    <property type="entry name" value="Calcium-transporting ATPase, cytoplasmic domain N"/>
    <property type="match status" value="1"/>
</dbReference>
<protein>
    <submittedName>
        <fullName evidence="9">HAD-IC family P-type ATPase</fullName>
    </submittedName>
</protein>
<dbReference type="InterPro" id="IPR059000">
    <property type="entry name" value="ATPase_P-type_domA"/>
</dbReference>
<dbReference type="Gene3D" id="1.20.1110.10">
    <property type="entry name" value="Calcium-transporting ATPase, transmembrane domain"/>
    <property type="match status" value="1"/>
</dbReference>
<dbReference type="SUPFAM" id="SSF81653">
    <property type="entry name" value="Calcium ATPase, transduction domain A"/>
    <property type="match status" value="1"/>
</dbReference>